<comment type="caution">
    <text evidence="13">Lacks conserved residue(s) required for the propagation of feature annotation.</text>
</comment>
<dbReference type="PIRSF" id="PIRSF000724">
    <property type="entry name" value="Pgk"/>
    <property type="match status" value="1"/>
</dbReference>
<dbReference type="PANTHER" id="PTHR11406">
    <property type="entry name" value="PHOSPHOGLYCERATE KINASE"/>
    <property type="match status" value="1"/>
</dbReference>
<comment type="caution">
    <text evidence="16">The sequence shown here is derived from an EMBL/GenBank/DDBJ whole genome shotgun (WGS) entry which is preliminary data.</text>
</comment>
<dbReference type="FunFam" id="3.40.50.1260:FF:000006">
    <property type="entry name" value="Phosphoglycerate kinase"/>
    <property type="match status" value="1"/>
</dbReference>
<dbReference type="Gene3D" id="3.40.50.1260">
    <property type="entry name" value="Phosphoglycerate kinase, N-terminal domain"/>
    <property type="match status" value="2"/>
</dbReference>
<evidence type="ECO:0000256" key="2">
    <source>
        <dbReference type="ARBA" id="ARBA00004838"/>
    </source>
</evidence>
<evidence type="ECO:0000256" key="5">
    <source>
        <dbReference type="ARBA" id="ARBA00013061"/>
    </source>
</evidence>
<comment type="pathway">
    <text evidence="2 13">Carbohydrate degradation; glycolysis; pyruvate from D-glyceraldehyde 3-phosphate: step 2/5.</text>
</comment>
<dbReference type="GO" id="GO:0005524">
    <property type="term" value="F:ATP binding"/>
    <property type="evidence" value="ECO:0007669"/>
    <property type="project" value="UniProtKB-KW"/>
</dbReference>
<dbReference type="AlphaFoldDB" id="A0A0G0JSQ2"/>
<dbReference type="InterPro" id="IPR015911">
    <property type="entry name" value="Phosphoglycerate_kinase_CS"/>
</dbReference>
<dbReference type="HAMAP" id="MF_00145">
    <property type="entry name" value="Phosphoglyc_kinase"/>
    <property type="match status" value="1"/>
</dbReference>
<comment type="subunit">
    <text evidence="4 13">Monomer.</text>
</comment>
<evidence type="ECO:0000313" key="17">
    <source>
        <dbReference type="Proteomes" id="UP000034022"/>
    </source>
</evidence>
<evidence type="ECO:0000256" key="9">
    <source>
        <dbReference type="ARBA" id="ARBA00022741"/>
    </source>
</evidence>
<name>A0A0G0JSQ2_9BACT</name>
<organism evidence="16 17">
    <name type="scientific">Candidatus Falkowbacteria bacterium GW2011_GWE1_38_31</name>
    <dbReference type="NCBI Taxonomy" id="1618638"/>
    <lineage>
        <taxon>Bacteria</taxon>
        <taxon>Candidatus Falkowiibacteriota</taxon>
    </lineage>
</organism>
<keyword evidence="12 13" id="KW-0324">Glycolysis</keyword>
<feature type="binding site" evidence="13">
    <location>
        <position position="120"/>
    </location>
    <ligand>
        <name>substrate</name>
    </ligand>
</feature>
<sequence length="393" mass="43589">MKIKSIKNLKNLAGKRVLLRSDFNVPLKNGEILEDYKIMRNLPTINFLLEQKCKIIVIAHLGNPKAGVFEEKFSLKPVAKYLDKKIKAKVRFVADTHGFAAGTAVMQMKSKEILFLENLRFYEGEKKNSAEFAKKLASLADVYVNDAFGTSHRADASVSAIKKYLPSYAGLLLENEVIHLEKIRKPKKPLVVIIGGAKLGTKIPLIKAFQKTAYRILVGGALANNFFAVHNYNIGRSLVDDESIKFARKLVKNHKNSNIVLPIDVMVGSKKNFWDAHAVPANKVGDKDYILDIGPKTVEFYKKYIFGAATVVWNGPMGMFEEKKFRHGTLSIARSMSLATDKKVFCVAGGGETVEALKMTKTTSHINWLSTGGGAMLSYLAGEKMPGLSEIVY</sequence>
<dbReference type="InterPro" id="IPR015824">
    <property type="entry name" value="Phosphoglycerate_kinase_N"/>
</dbReference>
<evidence type="ECO:0000313" key="16">
    <source>
        <dbReference type="EMBL" id="KKQ69657.1"/>
    </source>
</evidence>
<keyword evidence="7 13" id="KW-0963">Cytoplasm</keyword>
<feature type="binding site" evidence="13">
    <location>
        <position position="153"/>
    </location>
    <ligand>
        <name>substrate</name>
    </ligand>
</feature>
<feature type="binding site" evidence="13">
    <location>
        <begin position="60"/>
        <end position="63"/>
    </location>
    <ligand>
        <name>substrate</name>
    </ligand>
</feature>
<keyword evidence="8 13" id="KW-0808">Transferase</keyword>
<dbReference type="PROSITE" id="PS00111">
    <property type="entry name" value="PGLYCERATE_KINASE"/>
    <property type="match status" value="1"/>
</dbReference>
<dbReference type="GO" id="GO:0006094">
    <property type="term" value="P:gluconeogenesis"/>
    <property type="evidence" value="ECO:0007669"/>
    <property type="project" value="TreeGrafter"/>
</dbReference>
<feature type="binding site" evidence="13 14">
    <location>
        <position position="321"/>
    </location>
    <ligand>
        <name>ATP</name>
        <dbReference type="ChEBI" id="CHEBI:30616"/>
    </ligand>
</feature>
<dbReference type="GO" id="GO:0006096">
    <property type="term" value="P:glycolytic process"/>
    <property type="evidence" value="ECO:0007669"/>
    <property type="project" value="UniProtKB-UniRule"/>
</dbReference>
<dbReference type="PRINTS" id="PR00477">
    <property type="entry name" value="PHGLYCKINASE"/>
</dbReference>
<evidence type="ECO:0000256" key="4">
    <source>
        <dbReference type="ARBA" id="ARBA00011245"/>
    </source>
</evidence>
<dbReference type="Proteomes" id="UP000034022">
    <property type="component" value="Unassembled WGS sequence"/>
</dbReference>
<evidence type="ECO:0000256" key="6">
    <source>
        <dbReference type="ARBA" id="ARBA00016471"/>
    </source>
</evidence>
<dbReference type="PANTHER" id="PTHR11406:SF23">
    <property type="entry name" value="PHOSPHOGLYCERATE KINASE 1, CHLOROPLASTIC-RELATED"/>
    <property type="match status" value="1"/>
</dbReference>
<dbReference type="InterPro" id="IPR001576">
    <property type="entry name" value="Phosphoglycerate_kinase"/>
</dbReference>
<keyword evidence="9 13" id="KW-0547">Nucleotide-binding</keyword>
<feature type="binding site" evidence="13 14">
    <location>
        <position position="202"/>
    </location>
    <ligand>
        <name>ATP</name>
        <dbReference type="ChEBI" id="CHEBI:30616"/>
    </ligand>
</feature>
<dbReference type="EMBL" id="LBUU01000011">
    <property type="protein sequence ID" value="KKQ69657.1"/>
    <property type="molecule type" value="Genomic_DNA"/>
</dbReference>
<comment type="similarity">
    <text evidence="3 13 15">Belongs to the phosphoglycerate kinase family.</text>
</comment>
<dbReference type="GO" id="GO:0005829">
    <property type="term" value="C:cytosol"/>
    <property type="evidence" value="ECO:0007669"/>
    <property type="project" value="TreeGrafter"/>
</dbReference>
<dbReference type="SUPFAM" id="SSF53748">
    <property type="entry name" value="Phosphoglycerate kinase"/>
    <property type="match status" value="1"/>
</dbReference>
<keyword evidence="10 13" id="KW-0418">Kinase</keyword>
<dbReference type="GO" id="GO:0043531">
    <property type="term" value="F:ADP binding"/>
    <property type="evidence" value="ECO:0007669"/>
    <property type="project" value="TreeGrafter"/>
</dbReference>
<reference evidence="16 17" key="1">
    <citation type="journal article" date="2015" name="Nature">
        <title>rRNA introns, odd ribosomes, and small enigmatic genomes across a large radiation of phyla.</title>
        <authorList>
            <person name="Brown C.T."/>
            <person name="Hug L.A."/>
            <person name="Thomas B.C."/>
            <person name="Sharon I."/>
            <person name="Castelle C.J."/>
            <person name="Singh A."/>
            <person name="Wilkins M.J."/>
            <person name="Williams K.H."/>
            <person name="Banfield J.F."/>
        </authorList>
    </citation>
    <scope>NUCLEOTIDE SEQUENCE [LARGE SCALE GENOMIC DNA]</scope>
</reference>
<evidence type="ECO:0000256" key="3">
    <source>
        <dbReference type="ARBA" id="ARBA00008982"/>
    </source>
</evidence>
<feature type="binding site" evidence="13">
    <location>
        <begin position="22"/>
        <end position="24"/>
    </location>
    <ligand>
        <name>substrate</name>
    </ligand>
</feature>
<dbReference type="GO" id="GO:0004618">
    <property type="term" value="F:phosphoglycerate kinase activity"/>
    <property type="evidence" value="ECO:0007669"/>
    <property type="project" value="UniProtKB-UniRule"/>
</dbReference>
<evidence type="ECO:0000256" key="1">
    <source>
        <dbReference type="ARBA" id="ARBA00000642"/>
    </source>
</evidence>
<comment type="subcellular location">
    <subcellularLocation>
        <location evidence="13">Cytoplasm</location>
    </subcellularLocation>
</comment>
<evidence type="ECO:0000256" key="14">
    <source>
        <dbReference type="PIRSR" id="PIRSR000724-2"/>
    </source>
</evidence>
<evidence type="ECO:0000256" key="11">
    <source>
        <dbReference type="ARBA" id="ARBA00022840"/>
    </source>
</evidence>
<dbReference type="Pfam" id="PF00162">
    <property type="entry name" value="PGK"/>
    <property type="match status" value="1"/>
</dbReference>
<evidence type="ECO:0000256" key="10">
    <source>
        <dbReference type="ARBA" id="ARBA00022777"/>
    </source>
</evidence>
<evidence type="ECO:0000256" key="15">
    <source>
        <dbReference type="RuleBase" id="RU000532"/>
    </source>
</evidence>
<evidence type="ECO:0000256" key="8">
    <source>
        <dbReference type="ARBA" id="ARBA00022679"/>
    </source>
</evidence>
<proteinExistence type="inferred from homology"/>
<comment type="catalytic activity">
    <reaction evidence="1 13 15">
        <text>(2R)-3-phosphoglycerate + ATP = (2R)-3-phospho-glyceroyl phosphate + ADP</text>
        <dbReference type="Rhea" id="RHEA:14801"/>
        <dbReference type="ChEBI" id="CHEBI:30616"/>
        <dbReference type="ChEBI" id="CHEBI:57604"/>
        <dbReference type="ChEBI" id="CHEBI:58272"/>
        <dbReference type="ChEBI" id="CHEBI:456216"/>
        <dbReference type="EC" id="2.7.2.3"/>
    </reaction>
</comment>
<evidence type="ECO:0000256" key="7">
    <source>
        <dbReference type="ARBA" id="ARBA00022490"/>
    </source>
</evidence>
<gene>
    <name evidence="13" type="primary">pgk</name>
    <name evidence="16" type="ORF">US91_C0011G0027</name>
</gene>
<dbReference type="PATRIC" id="fig|1618638.3.peg.1157"/>
<keyword evidence="11 13" id="KW-0067">ATP-binding</keyword>
<dbReference type="UniPathway" id="UPA00109">
    <property type="reaction ID" value="UER00185"/>
</dbReference>
<dbReference type="FunFam" id="3.40.50.1260:FF:000031">
    <property type="entry name" value="Phosphoglycerate kinase 1"/>
    <property type="match status" value="1"/>
</dbReference>
<evidence type="ECO:0000256" key="13">
    <source>
        <dbReference type="HAMAP-Rule" id="MF_00145"/>
    </source>
</evidence>
<protein>
    <recommendedName>
        <fullName evidence="6 13">Phosphoglycerate kinase</fullName>
        <ecNumber evidence="5 13">2.7.2.3</ecNumber>
    </recommendedName>
</protein>
<accession>A0A0G0JSQ2</accession>
<dbReference type="InterPro" id="IPR036043">
    <property type="entry name" value="Phosphoglycerate_kinase_sf"/>
</dbReference>
<dbReference type="EC" id="2.7.2.3" evidence="5 13"/>
<evidence type="ECO:0000256" key="12">
    <source>
        <dbReference type="ARBA" id="ARBA00023152"/>
    </source>
</evidence>
<feature type="binding site" evidence="13">
    <location>
        <begin position="350"/>
        <end position="353"/>
    </location>
    <ligand>
        <name>ATP</name>
        <dbReference type="ChEBI" id="CHEBI:30616"/>
    </ligand>
</feature>